<dbReference type="GO" id="GO:0042732">
    <property type="term" value="P:D-xylose metabolic process"/>
    <property type="evidence" value="ECO:0007669"/>
    <property type="project" value="InterPro"/>
</dbReference>
<dbReference type="PANTHER" id="PTHR10196">
    <property type="entry name" value="SUGAR KINASE"/>
    <property type="match status" value="1"/>
</dbReference>
<evidence type="ECO:0000256" key="2">
    <source>
        <dbReference type="ARBA" id="ARBA00022679"/>
    </source>
</evidence>
<dbReference type="PIRSF" id="PIRSF000538">
    <property type="entry name" value="GlpK"/>
    <property type="match status" value="1"/>
</dbReference>
<evidence type="ECO:0000313" key="7">
    <source>
        <dbReference type="Proteomes" id="UP000600139"/>
    </source>
</evidence>
<proteinExistence type="inferred from homology"/>
<dbReference type="Pfam" id="PF02782">
    <property type="entry name" value="FGGY_C"/>
    <property type="match status" value="1"/>
</dbReference>
<dbReference type="InterPro" id="IPR018484">
    <property type="entry name" value="FGGY_N"/>
</dbReference>
<sequence>MFLGLDSSTQSLTAVIIDPGSGEITCQLSVNFGSSLPEYGSPSGFIPGGRDGEVHANPLMWLDALDLLFTRLAAETDLSKIRMIAGSGQQHGSVYLDSTFDSRLAGLDISQNLSTQLSPSLTRATSPIWMDTSTGTECAEITSATGGPAAVCARSGSIAIERFTGPQIRRFYKTDPAAYGKTARIHLVSSFIASVIAGKSVPIDFGDGAGMNLLGLAKLGWDTELLAATAPDLGSKLLPPAPQTSVQGTVSPYFTKKYGISENCRTALFTGDNPASLVGMGATTPGNIVISLGTSDTFFAAMPGPKTDPNGFGHVFGNPAGGFMSLICFRNGSLAREALRDQLGLDWSAFDQPALAATSDAAGKNQMLPFYGPEITPRHDFTGPVLQGSAEFESAENPGLQVRALLEGQFLNMRLHSGWMGVKTERIRLTGGASKNDGIARLVADIFQAPVERLDVSNSAALGAALVAAAADGHDLEALQDVFCKASAGSTLQPDRSLAAVYDEALVKFETLLKANR</sequence>
<name>A0A934R7L2_9BACT</name>
<dbReference type="PANTHER" id="PTHR10196:SF57">
    <property type="entry name" value="XYLULOSE KINASE"/>
    <property type="match status" value="1"/>
</dbReference>
<dbReference type="RefSeq" id="WP_200351629.1">
    <property type="nucleotide sequence ID" value="NZ_BAABHZ010000006.1"/>
</dbReference>
<dbReference type="Pfam" id="PF00370">
    <property type="entry name" value="FGGY_N"/>
    <property type="match status" value="1"/>
</dbReference>
<dbReference type="GO" id="GO:0004856">
    <property type="term" value="F:D-xylulokinase activity"/>
    <property type="evidence" value="ECO:0007669"/>
    <property type="project" value="InterPro"/>
</dbReference>
<dbReference type="CDD" id="cd07776">
    <property type="entry name" value="ASKHA_NBD_FGGY_SpXK-like"/>
    <property type="match status" value="1"/>
</dbReference>
<dbReference type="InterPro" id="IPR042024">
    <property type="entry name" value="D-XK_euk"/>
</dbReference>
<keyword evidence="3 6" id="KW-0418">Kinase</keyword>
<reference evidence="6" key="1">
    <citation type="submission" date="2021-01" db="EMBL/GenBank/DDBJ databases">
        <title>Modified the classification status of verrucomicrobia.</title>
        <authorList>
            <person name="Feng X."/>
        </authorList>
    </citation>
    <scope>NUCLEOTIDE SEQUENCE</scope>
    <source>
        <strain evidence="6">JCM 18052</strain>
    </source>
</reference>
<keyword evidence="2" id="KW-0808">Transferase</keyword>
<evidence type="ECO:0000259" key="4">
    <source>
        <dbReference type="Pfam" id="PF00370"/>
    </source>
</evidence>
<protein>
    <submittedName>
        <fullName evidence="6">Carbohydrate kinase</fullName>
    </submittedName>
</protein>
<dbReference type="AlphaFoldDB" id="A0A934R7L2"/>
<comment type="similarity">
    <text evidence="1">Belongs to the FGGY kinase family.</text>
</comment>
<feature type="domain" description="Carbohydrate kinase FGGY N-terminal" evidence="4">
    <location>
        <begin position="128"/>
        <end position="279"/>
    </location>
</feature>
<dbReference type="SUPFAM" id="SSF53067">
    <property type="entry name" value="Actin-like ATPase domain"/>
    <property type="match status" value="2"/>
</dbReference>
<dbReference type="EMBL" id="JAENIK010000011">
    <property type="protein sequence ID" value="MBK1816700.1"/>
    <property type="molecule type" value="Genomic_DNA"/>
</dbReference>
<dbReference type="GO" id="GO:0005997">
    <property type="term" value="P:xylulose metabolic process"/>
    <property type="evidence" value="ECO:0007669"/>
    <property type="project" value="TreeGrafter"/>
</dbReference>
<dbReference type="InterPro" id="IPR018485">
    <property type="entry name" value="FGGY_C"/>
</dbReference>
<evidence type="ECO:0000256" key="3">
    <source>
        <dbReference type="ARBA" id="ARBA00022777"/>
    </source>
</evidence>
<evidence type="ECO:0000256" key="1">
    <source>
        <dbReference type="ARBA" id="ARBA00009156"/>
    </source>
</evidence>
<dbReference type="Gene3D" id="3.30.420.40">
    <property type="match status" value="2"/>
</dbReference>
<evidence type="ECO:0000313" key="6">
    <source>
        <dbReference type="EMBL" id="MBK1816700.1"/>
    </source>
</evidence>
<dbReference type="InterPro" id="IPR043129">
    <property type="entry name" value="ATPase_NBD"/>
</dbReference>
<dbReference type="InterPro" id="IPR000577">
    <property type="entry name" value="Carb_kinase_FGGY"/>
</dbReference>
<gene>
    <name evidence="6" type="ORF">JIN84_13825</name>
</gene>
<accession>A0A934R7L2</accession>
<evidence type="ECO:0000259" key="5">
    <source>
        <dbReference type="Pfam" id="PF02782"/>
    </source>
</evidence>
<dbReference type="Proteomes" id="UP000600139">
    <property type="component" value="Unassembled WGS sequence"/>
</dbReference>
<keyword evidence="7" id="KW-1185">Reference proteome</keyword>
<feature type="domain" description="Carbohydrate kinase FGGY C-terminal" evidence="5">
    <location>
        <begin position="289"/>
        <end position="471"/>
    </location>
</feature>
<dbReference type="GO" id="GO:0005829">
    <property type="term" value="C:cytosol"/>
    <property type="evidence" value="ECO:0007669"/>
    <property type="project" value="TreeGrafter"/>
</dbReference>
<comment type="caution">
    <text evidence="6">The sequence shown here is derived from an EMBL/GenBank/DDBJ whole genome shotgun (WGS) entry which is preliminary data.</text>
</comment>
<organism evidence="6 7">
    <name type="scientific">Luteolibacter yonseiensis</name>
    <dbReference type="NCBI Taxonomy" id="1144680"/>
    <lineage>
        <taxon>Bacteria</taxon>
        <taxon>Pseudomonadati</taxon>
        <taxon>Verrucomicrobiota</taxon>
        <taxon>Verrucomicrobiia</taxon>
        <taxon>Verrucomicrobiales</taxon>
        <taxon>Verrucomicrobiaceae</taxon>
        <taxon>Luteolibacter</taxon>
    </lineage>
</organism>